<evidence type="ECO:0000256" key="13">
    <source>
        <dbReference type="RuleBase" id="RU365022"/>
    </source>
</evidence>
<dbReference type="InterPro" id="IPR013343">
    <property type="entry name" value="CRISPR-assoc_prot_Cas4"/>
</dbReference>
<dbReference type="RefSeq" id="WP_393990996.1">
    <property type="nucleotide sequence ID" value="NZ_JBAFVH010000001.1"/>
</dbReference>
<sequence>MAVQLPAAPPPDPAAEDALIPLSALQHYLFCPRQCALIHVEQLWAEDAATVEGRLLHEKADGGRGEKRPGVRIARGLALRSFALGVSGKADVVEFLGAGKGAGKGEGGAGHPFPVEYKRGKPKAHRADEVQLCAQAICLEEMFGVAVPDGALFYGQPRRRHPVAFDAELRALTARVAAEARTMIAAGRTPAPVAMPACRRCSLQSLCAPDSLSQPPSVLGWLSRQIGD</sequence>
<keyword evidence="12 13" id="KW-0464">Manganese</keyword>
<evidence type="ECO:0000313" key="16">
    <source>
        <dbReference type="Proteomes" id="UP001604002"/>
    </source>
</evidence>
<gene>
    <name evidence="15" type="primary">cas4</name>
    <name evidence="15" type="ORF">V5F32_02090</name>
</gene>
<keyword evidence="16" id="KW-1185">Reference proteome</keyword>
<dbReference type="Pfam" id="PF01930">
    <property type="entry name" value="Cas_Cas4"/>
    <property type="match status" value="1"/>
</dbReference>
<dbReference type="PANTHER" id="PTHR36531:SF6">
    <property type="entry name" value="DNA REPLICATION ATP-DEPENDENT HELICASE_NUCLEASE DNA2"/>
    <property type="match status" value="1"/>
</dbReference>
<keyword evidence="7 13" id="KW-0378">Hydrolase</keyword>
<comment type="function">
    <text evidence="13">CRISPR (clustered regularly interspaced short palindromic repeat) is an adaptive immune system that provides protection against mobile genetic elements (viruses, transposable elements and conjugative plasmids). CRISPR clusters contain sequences complementary to antecedent mobile elements and target invading nucleic acids. CRISPR clusters are transcribed and processed into CRISPR RNA (crRNA).</text>
</comment>
<feature type="domain" description="DUF83" evidence="14">
    <location>
        <begin position="23"/>
        <end position="208"/>
    </location>
</feature>
<dbReference type="NCBIfam" id="TIGR00372">
    <property type="entry name" value="cas4"/>
    <property type="match status" value="1"/>
</dbReference>
<keyword evidence="8 13" id="KW-0269">Exonuclease</keyword>
<comment type="cofactor">
    <cofactor evidence="13">
        <name>iron-sulfur cluster</name>
        <dbReference type="ChEBI" id="CHEBI:30408"/>
    </cofactor>
</comment>
<dbReference type="PANTHER" id="PTHR36531">
    <property type="entry name" value="CRISPR-ASSOCIATED EXONUCLEASE CAS4"/>
    <property type="match status" value="1"/>
</dbReference>
<evidence type="ECO:0000256" key="3">
    <source>
        <dbReference type="ARBA" id="ARBA00012768"/>
    </source>
</evidence>
<evidence type="ECO:0000313" key="15">
    <source>
        <dbReference type="EMBL" id="MFG1370944.1"/>
    </source>
</evidence>
<keyword evidence="11 13" id="KW-0051">Antiviral defense</keyword>
<evidence type="ECO:0000256" key="2">
    <source>
        <dbReference type="ARBA" id="ARBA00009189"/>
    </source>
</evidence>
<dbReference type="Proteomes" id="UP001604002">
    <property type="component" value="Unassembled WGS sequence"/>
</dbReference>
<dbReference type="InterPro" id="IPR011604">
    <property type="entry name" value="PDDEXK-like_dom_sf"/>
</dbReference>
<keyword evidence="5 13" id="KW-0540">Nuclease</keyword>
<evidence type="ECO:0000256" key="6">
    <source>
        <dbReference type="ARBA" id="ARBA00022723"/>
    </source>
</evidence>
<comment type="caution">
    <text evidence="15">The sequence shown here is derived from an EMBL/GenBank/DDBJ whole genome shotgun (WGS) entry which is preliminary data.</text>
</comment>
<protein>
    <recommendedName>
        <fullName evidence="4 13">CRISPR-associated exonuclease Cas4</fullName>
        <ecNumber evidence="3 13">3.1.12.1</ecNumber>
    </recommendedName>
</protein>
<evidence type="ECO:0000259" key="14">
    <source>
        <dbReference type="Pfam" id="PF01930"/>
    </source>
</evidence>
<reference evidence="15 16" key="1">
    <citation type="submission" date="2024-02" db="EMBL/GenBank/DDBJ databases">
        <title>Expansion and revision of Xanthobacter and proposal of Roseixanthobacter gen. nov.</title>
        <authorList>
            <person name="Soltysiak M.P.M."/>
            <person name="Jalihal A."/>
            <person name="Ory A."/>
            <person name="Chrisophersen C."/>
            <person name="Lee A.D."/>
            <person name="Boulton J."/>
            <person name="Springer M."/>
        </authorList>
    </citation>
    <scope>NUCLEOTIDE SEQUENCE [LARGE SCALE GENOMIC DNA]</scope>
    <source>
        <strain evidence="15 16">23A</strain>
    </source>
</reference>
<comment type="cofactor">
    <cofactor evidence="1">
        <name>[4Fe-4S] cluster</name>
        <dbReference type="ChEBI" id="CHEBI:49883"/>
    </cofactor>
</comment>
<evidence type="ECO:0000256" key="5">
    <source>
        <dbReference type="ARBA" id="ARBA00022722"/>
    </source>
</evidence>
<evidence type="ECO:0000256" key="9">
    <source>
        <dbReference type="ARBA" id="ARBA00023004"/>
    </source>
</evidence>
<organism evidence="15 16">
    <name type="scientific">Xanthobacter oligotrophicus</name>
    <dbReference type="NCBI Taxonomy" id="2607286"/>
    <lineage>
        <taxon>Bacteria</taxon>
        <taxon>Pseudomonadati</taxon>
        <taxon>Pseudomonadota</taxon>
        <taxon>Alphaproteobacteria</taxon>
        <taxon>Hyphomicrobiales</taxon>
        <taxon>Xanthobacteraceae</taxon>
        <taxon>Xanthobacter</taxon>
    </lineage>
</organism>
<name>A0ABW6ZT19_9HYPH</name>
<evidence type="ECO:0000256" key="4">
    <source>
        <dbReference type="ARBA" id="ARBA00020049"/>
    </source>
</evidence>
<evidence type="ECO:0000256" key="7">
    <source>
        <dbReference type="ARBA" id="ARBA00022801"/>
    </source>
</evidence>
<keyword evidence="9 13" id="KW-0408">Iron</keyword>
<comment type="similarity">
    <text evidence="2 13">Belongs to the CRISPR-associated exonuclease Cas4 family.</text>
</comment>
<keyword evidence="10 13" id="KW-0411">Iron-sulfur</keyword>
<evidence type="ECO:0000256" key="11">
    <source>
        <dbReference type="ARBA" id="ARBA00023118"/>
    </source>
</evidence>
<accession>A0ABW6ZT19</accession>
<proteinExistence type="inferred from homology"/>
<dbReference type="InterPro" id="IPR022765">
    <property type="entry name" value="Dna2/Cas4_DUF83"/>
</dbReference>
<keyword evidence="6 13" id="KW-0479">Metal-binding</keyword>
<evidence type="ECO:0000256" key="1">
    <source>
        <dbReference type="ARBA" id="ARBA00001966"/>
    </source>
</evidence>
<comment type="cofactor">
    <cofactor evidence="13">
        <name>Mg(2+)</name>
        <dbReference type="ChEBI" id="CHEBI:18420"/>
    </cofactor>
    <cofactor evidence="13">
        <name>Mn(2+)</name>
        <dbReference type="ChEBI" id="CHEBI:29035"/>
    </cofactor>
    <text evidence="13">Mg(2+) or Mn(2+) required for ssDNA cleavage activity.</text>
</comment>
<evidence type="ECO:0000256" key="10">
    <source>
        <dbReference type="ARBA" id="ARBA00023014"/>
    </source>
</evidence>
<dbReference type="EC" id="3.1.12.1" evidence="3 13"/>
<dbReference type="EMBL" id="JBAFVH010000001">
    <property type="protein sequence ID" value="MFG1370944.1"/>
    <property type="molecule type" value="Genomic_DNA"/>
</dbReference>
<evidence type="ECO:0000256" key="12">
    <source>
        <dbReference type="ARBA" id="ARBA00023211"/>
    </source>
</evidence>
<evidence type="ECO:0000256" key="8">
    <source>
        <dbReference type="ARBA" id="ARBA00022839"/>
    </source>
</evidence>
<dbReference type="InterPro" id="IPR051827">
    <property type="entry name" value="Cas4_exonuclease"/>
</dbReference>
<dbReference type="Gene3D" id="3.90.320.10">
    <property type="match status" value="1"/>
</dbReference>